<evidence type="ECO:0000313" key="1">
    <source>
        <dbReference type="EMBL" id="MET2828941.1"/>
    </source>
</evidence>
<evidence type="ECO:0000313" key="2">
    <source>
        <dbReference type="Proteomes" id="UP001548832"/>
    </source>
</evidence>
<dbReference type="Proteomes" id="UP001548832">
    <property type="component" value="Unassembled WGS sequence"/>
</dbReference>
<accession>A0ABV2DFV5</accession>
<proteinExistence type="predicted"/>
<name>A0ABV2DFV5_9HYPH</name>
<evidence type="ECO:0008006" key="3">
    <source>
        <dbReference type="Google" id="ProtNLM"/>
    </source>
</evidence>
<sequence>MVTFTYGEVLTPGQWQNLFDGKQDALGYIPVNRAGDSMQGELITTPSTSVSAGFSIPPGVPPASPVDGWLWSTISGLFFRIGGTTIGPLGGGNVVGPLASVVGHIATFSTTGGTALADSGISLGSQAANLVLATPASGAGTPAFRGLVGADLPAPQASTLGGVMSGSAAIHQFAIGINTSGAMTFGQPAIGDISGFATNMAAFLVGGTSAQLAAAMTDATGTGPLVFANGPAIALGATSTAVTQSPGDNTTKPATTAYVVAAVSAAAAVTVFVGGTSTGTANAQVLATTTPNTFALAVGNRVVFPPGFTNTGPLTLAVNGLGAKNVYTPSASGPVSLVGGEVRAGQITEAIYDGTQFVLLSANPNASFGTLTNLASTSTTDLGTVPSHNVNITGTTAITSFGSSASVVLPVYMLTFAAALTLTYNATSMILPGGGNIITAAGDTAMALYLGSGNWQIIDYQASLYAPGVAPAWGSYKNLKVQVASDTTVNVTADELILEDTSGRTYRARTVSLTDTISTSGANGLDTGSAAASNWYSVWVIYNQLTNTVAALVSLSATAPTMPAGYTFKMRVGWIRYDAQPKLWRTLQYGRSVQIVLGINPLVTPIITSGAQGAYGAGSSPTLVSVSLANFVPSTAAKAYLGVTDNWKGQAQANILLAPSTAYGGTNNGPQGSNGQMYPVWCGAAFSQRAELVLEALSFGFASDAAGGAVGDGGWEDNL</sequence>
<reference evidence="1 2" key="1">
    <citation type="submission" date="2024-06" db="EMBL/GenBank/DDBJ databases">
        <authorList>
            <person name="Kim D.-U."/>
        </authorList>
    </citation>
    <scope>NUCLEOTIDE SEQUENCE [LARGE SCALE GENOMIC DNA]</scope>
    <source>
        <strain evidence="1 2">KACC15460</strain>
    </source>
</reference>
<dbReference type="EMBL" id="JBEWSZ010000001">
    <property type="protein sequence ID" value="MET2828941.1"/>
    <property type="molecule type" value="Genomic_DNA"/>
</dbReference>
<organism evidence="1 2">
    <name type="scientific">Mesorhizobium shangrilense</name>
    <dbReference type="NCBI Taxonomy" id="460060"/>
    <lineage>
        <taxon>Bacteria</taxon>
        <taxon>Pseudomonadati</taxon>
        <taxon>Pseudomonadota</taxon>
        <taxon>Alphaproteobacteria</taxon>
        <taxon>Hyphomicrobiales</taxon>
        <taxon>Phyllobacteriaceae</taxon>
        <taxon>Mesorhizobium</taxon>
    </lineage>
</organism>
<comment type="caution">
    <text evidence="1">The sequence shown here is derived from an EMBL/GenBank/DDBJ whole genome shotgun (WGS) entry which is preliminary data.</text>
</comment>
<protein>
    <recommendedName>
        <fullName evidence="3">Minor tail protein</fullName>
    </recommendedName>
</protein>
<dbReference type="RefSeq" id="WP_354460915.1">
    <property type="nucleotide sequence ID" value="NZ_JBEWSZ010000001.1"/>
</dbReference>
<keyword evidence="2" id="KW-1185">Reference proteome</keyword>
<gene>
    <name evidence="1" type="ORF">ABVQ20_18340</name>
</gene>